<accession>A0AA95J9G0</accession>
<dbReference type="Gene3D" id="3.30.2120.10">
    <property type="entry name" value="Bacillus phage protein-like"/>
    <property type="match status" value="1"/>
</dbReference>
<sequence length="122" mass="14073">MTYTREQILAMEPGTKMDKLVAENVMRWHIYIGEYNGKEYWNDDNDFSPYAVNDFKPSYDISAAWGVEEEILQKPTEVQVRYLLEIKLLIGGRELGKAFNLRVMHASPEQRCKAALLAVMGL</sequence>
<evidence type="ECO:0000259" key="1">
    <source>
        <dbReference type="Pfam" id="PF18066"/>
    </source>
</evidence>
<dbReference type="InterPro" id="IPR028985">
    <property type="entry name" value="Bacillus_phage_prot-like"/>
</dbReference>
<feature type="domain" description="Phage ABA sandwich" evidence="1">
    <location>
        <begin position="19"/>
        <end position="116"/>
    </location>
</feature>
<dbReference type="Proteomes" id="UP001178662">
    <property type="component" value="Chromosome"/>
</dbReference>
<evidence type="ECO:0000313" key="3">
    <source>
        <dbReference type="Proteomes" id="UP001178662"/>
    </source>
</evidence>
<organism evidence="2 3">
    <name type="scientific">Candidatus Cohnella colombiensis</name>
    <dbReference type="NCBI Taxonomy" id="3121368"/>
    <lineage>
        <taxon>Bacteria</taxon>
        <taxon>Bacillati</taxon>
        <taxon>Bacillota</taxon>
        <taxon>Bacilli</taxon>
        <taxon>Bacillales</taxon>
        <taxon>Paenibacillaceae</taxon>
        <taxon>Cohnella</taxon>
    </lineage>
</organism>
<name>A0AA95J9G0_9BACL</name>
<protein>
    <recommendedName>
        <fullName evidence="1">Phage ABA sandwich domain-containing protein</fullName>
    </recommendedName>
</protein>
<dbReference type="Pfam" id="PF18066">
    <property type="entry name" value="Phage_ABA_S"/>
    <property type="match status" value="1"/>
</dbReference>
<keyword evidence="3" id="KW-1185">Reference proteome</keyword>
<dbReference type="AlphaFoldDB" id="A0AA95J9G0"/>
<gene>
    <name evidence="2" type="ORF">P0Y55_11810</name>
</gene>
<evidence type="ECO:0000313" key="2">
    <source>
        <dbReference type="EMBL" id="WEK53273.1"/>
    </source>
</evidence>
<reference evidence="2" key="1">
    <citation type="submission" date="2023-03" db="EMBL/GenBank/DDBJ databases">
        <title>Andean soil-derived lignocellulolytic bacterial consortium as a source of novel taxa and putative plastic-active enzymes.</title>
        <authorList>
            <person name="Diaz-Garcia L."/>
            <person name="Chuvochina M."/>
            <person name="Feuerriegel G."/>
            <person name="Bunk B."/>
            <person name="Sproer C."/>
            <person name="Streit W.R."/>
            <person name="Rodriguez L.M."/>
            <person name="Overmann J."/>
            <person name="Jimenez D.J."/>
        </authorList>
    </citation>
    <scope>NUCLEOTIDE SEQUENCE</scope>
    <source>
        <strain evidence="2">MAG 2441</strain>
    </source>
</reference>
<proteinExistence type="predicted"/>
<dbReference type="InterPro" id="IPR041270">
    <property type="entry name" value="Phage_ABA_S"/>
</dbReference>
<dbReference type="EMBL" id="CP119317">
    <property type="protein sequence ID" value="WEK53273.1"/>
    <property type="molecule type" value="Genomic_DNA"/>
</dbReference>